<dbReference type="EMBL" id="LR900780">
    <property type="protein sequence ID" value="CAD7246877.1"/>
    <property type="molecule type" value="Genomic_DNA"/>
</dbReference>
<feature type="region of interest" description="Disordered" evidence="2">
    <location>
        <begin position="938"/>
        <end position="962"/>
    </location>
</feature>
<feature type="transmembrane region" description="Helical" evidence="3">
    <location>
        <begin position="38"/>
        <end position="60"/>
    </location>
</feature>
<keyword evidence="1" id="KW-0067">ATP-binding</keyword>
<feature type="compositionally biased region" description="Polar residues" evidence="2">
    <location>
        <begin position="1163"/>
        <end position="1179"/>
    </location>
</feature>
<dbReference type="Pfam" id="PF07714">
    <property type="entry name" value="PK_Tyr_Ser-Thr"/>
    <property type="match status" value="1"/>
</dbReference>
<keyword evidence="1" id="KW-0547">Nucleotide-binding</keyword>
<evidence type="ECO:0000256" key="2">
    <source>
        <dbReference type="SAM" id="MobiDB-lite"/>
    </source>
</evidence>
<dbReference type="PROSITE" id="PS00109">
    <property type="entry name" value="PROTEIN_KINASE_TYR"/>
    <property type="match status" value="1"/>
</dbReference>
<dbReference type="Proteomes" id="UP000677054">
    <property type="component" value="Unassembled WGS sequence"/>
</dbReference>
<dbReference type="PANTHER" id="PTHR24417:SF7">
    <property type="entry name" value="CHROMATIN MODIFICATION-RELATED PROTEIN EAF1"/>
    <property type="match status" value="1"/>
</dbReference>
<dbReference type="AlphaFoldDB" id="A0A7R9A5C2"/>
<name>A0A7R9A5C2_9CRUS</name>
<dbReference type="PROSITE" id="PS50011">
    <property type="entry name" value="PROTEIN_KINASE_DOM"/>
    <property type="match status" value="1"/>
</dbReference>
<dbReference type="SUPFAM" id="SSF56112">
    <property type="entry name" value="Protein kinase-like (PK-like)"/>
    <property type="match status" value="1"/>
</dbReference>
<proteinExistence type="predicted"/>
<organism evidence="5">
    <name type="scientific">Darwinula stevensoni</name>
    <dbReference type="NCBI Taxonomy" id="69355"/>
    <lineage>
        <taxon>Eukaryota</taxon>
        <taxon>Metazoa</taxon>
        <taxon>Ecdysozoa</taxon>
        <taxon>Arthropoda</taxon>
        <taxon>Crustacea</taxon>
        <taxon>Oligostraca</taxon>
        <taxon>Ostracoda</taxon>
        <taxon>Podocopa</taxon>
        <taxon>Podocopida</taxon>
        <taxon>Darwinulocopina</taxon>
        <taxon>Darwinuloidea</taxon>
        <taxon>Darwinulidae</taxon>
        <taxon>Darwinula</taxon>
    </lineage>
</organism>
<keyword evidence="3" id="KW-1133">Transmembrane helix</keyword>
<keyword evidence="6" id="KW-1185">Reference proteome</keyword>
<feature type="region of interest" description="Disordered" evidence="2">
    <location>
        <begin position="897"/>
        <end position="917"/>
    </location>
</feature>
<evidence type="ECO:0000259" key="4">
    <source>
        <dbReference type="PROSITE" id="PS50011"/>
    </source>
</evidence>
<evidence type="ECO:0000313" key="6">
    <source>
        <dbReference type="Proteomes" id="UP000677054"/>
    </source>
</evidence>
<dbReference type="InterPro" id="IPR011009">
    <property type="entry name" value="Kinase-like_dom_sf"/>
</dbReference>
<feature type="binding site" evidence="1">
    <location>
        <position position="178"/>
    </location>
    <ligand>
        <name>ATP</name>
        <dbReference type="ChEBI" id="CHEBI:30616"/>
    </ligand>
</feature>
<evidence type="ECO:0000313" key="5">
    <source>
        <dbReference type="EMBL" id="CAD7246877.1"/>
    </source>
</evidence>
<dbReference type="PROSITE" id="PS00107">
    <property type="entry name" value="PROTEIN_KINASE_ATP"/>
    <property type="match status" value="1"/>
</dbReference>
<dbReference type="InterPro" id="IPR001245">
    <property type="entry name" value="Ser-Thr/Tyr_kinase_cat_dom"/>
</dbReference>
<dbReference type="InterPro" id="IPR008266">
    <property type="entry name" value="Tyr_kinase_AS"/>
</dbReference>
<feature type="region of interest" description="Disordered" evidence="2">
    <location>
        <begin position="587"/>
        <end position="616"/>
    </location>
</feature>
<dbReference type="Gene3D" id="1.10.510.10">
    <property type="entry name" value="Transferase(Phosphotransferase) domain 1"/>
    <property type="match status" value="1"/>
</dbReference>
<dbReference type="OrthoDB" id="6382166at2759"/>
<dbReference type="PRINTS" id="PR00109">
    <property type="entry name" value="TYRKINASE"/>
</dbReference>
<reference evidence="5" key="1">
    <citation type="submission" date="2020-11" db="EMBL/GenBank/DDBJ databases">
        <authorList>
            <person name="Tran Van P."/>
        </authorList>
    </citation>
    <scope>NUCLEOTIDE SEQUENCE</scope>
</reference>
<keyword evidence="3" id="KW-0812">Transmembrane</keyword>
<dbReference type="GO" id="GO:0004672">
    <property type="term" value="F:protein kinase activity"/>
    <property type="evidence" value="ECO:0007669"/>
    <property type="project" value="InterPro"/>
</dbReference>
<feature type="compositionally biased region" description="Acidic residues" evidence="2">
    <location>
        <begin position="1044"/>
        <end position="1054"/>
    </location>
</feature>
<feature type="region of interest" description="Disordered" evidence="2">
    <location>
        <begin position="676"/>
        <end position="699"/>
    </location>
</feature>
<feature type="domain" description="Protein kinase" evidence="4">
    <location>
        <begin position="143"/>
        <end position="419"/>
    </location>
</feature>
<evidence type="ECO:0000256" key="1">
    <source>
        <dbReference type="PROSITE-ProRule" id="PRU10141"/>
    </source>
</evidence>
<dbReference type="Gene3D" id="3.30.200.20">
    <property type="entry name" value="Phosphorylase Kinase, domain 1"/>
    <property type="match status" value="1"/>
</dbReference>
<dbReference type="EMBL" id="CAJPEV010001263">
    <property type="protein sequence ID" value="CAG0891722.1"/>
    <property type="molecule type" value="Genomic_DNA"/>
</dbReference>
<evidence type="ECO:0000256" key="3">
    <source>
        <dbReference type="SAM" id="Phobius"/>
    </source>
</evidence>
<feature type="region of interest" description="Disordered" evidence="2">
    <location>
        <begin position="1002"/>
        <end position="1179"/>
    </location>
</feature>
<feature type="compositionally biased region" description="Polar residues" evidence="2">
    <location>
        <begin position="601"/>
        <end position="616"/>
    </location>
</feature>
<keyword evidence="3" id="KW-0472">Membrane</keyword>
<feature type="compositionally biased region" description="Low complexity" evidence="2">
    <location>
        <begin position="1066"/>
        <end position="1084"/>
    </location>
</feature>
<dbReference type="PANTHER" id="PTHR24417">
    <property type="entry name" value="SERINE/THREONINE-PROTEIN KINASE LMTK1"/>
    <property type="match status" value="1"/>
</dbReference>
<sequence>MRHRSRLAKVAATLGDLWRVVSHGDGMEHMLYGRISDVFLNDTALLLSVTVLLSLIVVLMGCICCKYRLRGFKEFRDNQSVLDLPANGEIGQSELCIFPPYAEERLNARHGPSGNLIRGASVNAAVVNQWFENPHDNFPRSQIHYHNLIGRGWFGQVILGSIRISGEDVGKGKAAVVKELRPDANVTEQMHFLHDVNVCKAVSHPNVLGYLGHCLETEPFLILLEHCALGDLKEFLLMKLGQSETKIYQDHGILIRMARDVAAGLAAIHQHDLVHTDLACRNCLVVSDLTIKIGDYGLATSKYKGEYYVCQNRAVPIRWCAPETLRCTDEATLETLEVTKEANMWTMGVVIWEILSMGELPYSELEDEDVLDRVVCHRNYRLPLPSLSCLHRDRLYQVMQLCWQDSMMRPSASTTHNLLAHLHGSLAEEDGTSEFENRWNALQDMIGKPAAAYNVAPASIYADDSLKFESDFNLSAYEEDPLPGIVIEDPGDSPALMPNFQIGGISHPQPPAVPVLDTFAPNLDSINLNFSSEFNQMPSILLNRRNDSIIDPEDEIWRRRVERGEFSEKVRQKSQSVQDFMKLIHIENSSSSGEQSEDVSPETSFRATGASDGNLTDSTLKQDFLSALEELHAISRSSKLGSRLSQSVGRLNEDGSSCDSYGGAGSLTNLVSFSPSDGRSLGSGDQVHDGETSLTKDNSHVSNCSNYHSSSDVTAYVTAPSTLDELGHTYVRFDNISSDLDDSGADFLVNGRGDSALSSTPLKLRHHDTHVSHEPSVILGPSDDYGLDYFQAVKTSHSYRIHPDVQDHDMETKENKSGAWTNGSWVVIDTPQPSICEAADETGEDMWQEQVSSMRQQGARAIDLLEEAQKEPEFQRDDLTQEDLEVLKTMLHSHLGSTPLITEPHDEDNNQEDPEEHHDEVYVNYSSGVPLLLSPIHEEDEEEDGDKRVTLEDLEVSSSDPRSVRLIDETRARILSEDEDDDDSEDDQILVVDTETHEAYLCDKSEARRSHSLPYENPRVPQSHPRWQHVVHPPTPERFQDGELSIEEDGDGAEEICYTPDWEEGSSPSSHSSSSSVSDDSSTSGEYVYSRSPEVGLGSQGLDGIPEEEEEGEATQPDVAVPANKEQVDQNKNMSVSSFKEWEQEEDEDEIPEELGVEELDTPGSSVSDVNHNRQPNDSTIPLINLLLGL</sequence>
<dbReference type="InterPro" id="IPR017441">
    <property type="entry name" value="Protein_kinase_ATP_BS"/>
</dbReference>
<dbReference type="GO" id="GO:0005524">
    <property type="term" value="F:ATP binding"/>
    <property type="evidence" value="ECO:0007669"/>
    <property type="project" value="UniProtKB-UniRule"/>
</dbReference>
<gene>
    <name evidence="5" type="ORF">DSTB1V02_LOCUS6720</name>
</gene>
<protein>
    <recommendedName>
        <fullName evidence="4">Protein kinase domain-containing protein</fullName>
    </recommendedName>
</protein>
<feature type="compositionally biased region" description="Acidic residues" evidence="2">
    <location>
        <begin position="1143"/>
        <end position="1161"/>
    </location>
</feature>
<accession>A0A7R9A5C2</accession>
<dbReference type="InterPro" id="IPR000719">
    <property type="entry name" value="Prot_kinase_dom"/>
</dbReference>